<organism evidence="1 2">
    <name type="scientific">Mesorhizobium delmotii</name>
    <dbReference type="NCBI Taxonomy" id="1631247"/>
    <lineage>
        <taxon>Bacteria</taxon>
        <taxon>Pseudomonadati</taxon>
        <taxon>Pseudomonadota</taxon>
        <taxon>Alphaproteobacteria</taxon>
        <taxon>Hyphomicrobiales</taxon>
        <taxon>Phyllobacteriaceae</taxon>
        <taxon>Mesorhizobium</taxon>
    </lineage>
</organism>
<dbReference type="Proteomes" id="UP000245698">
    <property type="component" value="Unassembled WGS sequence"/>
</dbReference>
<protein>
    <submittedName>
        <fullName evidence="1">Uncharacterized protein</fullName>
    </submittedName>
</protein>
<dbReference type="AlphaFoldDB" id="A0A2P9AG92"/>
<reference evidence="2" key="1">
    <citation type="submission" date="2016-12" db="EMBL/GenBank/DDBJ databases">
        <authorList>
            <person name="Brunel B."/>
        </authorList>
    </citation>
    <scope>NUCLEOTIDE SEQUENCE [LARGE SCALE GENOMIC DNA]</scope>
</reference>
<gene>
    <name evidence="1" type="ORF">BQ8482_130062</name>
</gene>
<evidence type="ECO:0000313" key="2">
    <source>
        <dbReference type="Proteomes" id="UP000245698"/>
    </source>
</evidence>
<name>A0A2P9AG92_9HYPH</name>
<proteinExistence type="predicted"/>
<keyword evidence="2" id="KW-1185">Reference proteome</keyword>
<sequence>MVAISQLIATVCISQPKLDTCAASQIERKVGFSSGANVADETEAASARATLLIGPSLSFRVKVALKFSPWRTCLWRVAGSGHYRRVAEVIFDASYRAETETLLLENGCSSNSRTALAGQSWFCRNL</sequence>
<dbReference type="EMBL" id="FUIG01000019">
    <property type="protein sequence ID" value="SJM30163.1"/>
    <property type="molecule type" value="Genomic_DNA"/>
</dbReference>
<evidence type="ECO:0000313" key="1">
    <source>
        <dbReference type="EMBL" id="SJM30163.1"/>
    </source>
</evidence>
<accession>A0A2P9AG92</accession>